<feature type="transmembrane region" description="Helical" evidence="7">
    <location>
        <begin position="300"/>
        <end position="319"/>
    </location>
</feature>
<gene>
    <name evidence="9" type="ORF">UFOPK1358_00516</name>
    <name evidence="10" type="ORF">UFOPK2766_01457</name>
    <name evidence="11" type="ORF">UFOPK3519_00346</name>
</gene>
<evidence type="ECO:0000256" key="7">
    <source>
        <dbReference type="SAM" id="Phobius"/>
    </source>
</evidence>
<evidence type="ECO:0000256" key="5">
    <source>
        <dbReference type="ARBA" id="ARBA00023136"/>
    </source>
</evidence>
<evidence type="ECO:0000313" key="11">
    <source>
        <dbReference type="EMBL" id="CAB4892165.1"/>
    </source>
</evidence>
<feature type="transmembrane region" description="Helical" evidence="7">
    <location>
        <begin position="135"/>
        <end position="151"/>
    </location>
</feature>
<evidence type="ECO:0000256" key="2">
    <source>
        <dbReference type="ARBA" id="ARBA00009025"/>
    </source>
</evidence>
<keyword evidence="4 7" id="KW-1133">Transmembrane helix</keyword>
<dbReference type="NCBIfam" id="TIGR01972">
    <property type="entry name" value="NDH_I_M"/>
    <property type="match status" value="1"/>
</dbReference>
<dbReference type="GO" id="GO:0016020">
    <property type="term" value="C:membrane"/>
    <property type="evidence" value="ECO:0007669"/>
    <property type="project" value="UniProtKB-SubCell"/>
</dbReference>
<feature type="transmembrane region" description="Helical" evidence="7">
    <location>
        <begin position="28"/>
        <end position="47"/>
    </location>
</feature>
<name>A0A6J6B1T3_9ZZZZ</name>
<dbReference type="PRINTS" id="PR01437">
    <property type="entry name" value="NUOXDRDTASE4"/>
</dbReference>
<dbReference type="GO" id="GO:0015990">
    <property type="term" value="P:electron transport coupled proton transport"/>
    <property type="evidence" value="ECO:0007669"/>
    <property type="project" value="TreeGrafter"/>
</dbReference>
<dbReference type="GO" id="GO:0008137">
    <property type="term" value="F:NADH dehydrogenase (ubiquinone) activity"/>
    <property type="evidence" value="ECO:0007669"/>
    <property type="project" value="InterPro"/>
</dbReference>
<keyword evidence="3 7" id="KW-0812">Transmembrane</keyword>
<evidence type="ECO:0000259" key="8">
    <source>
        <dbReference type="Pfam" id="PF00361"/>
    </source>
</evidence>
<feature type="transmembrane region" description="Helical" evidence="7">
    <location>
        <begin position="59"/>
        <end position="78"/>
    </location>
</feature>
<dbReference type="Pfam" id="PF00361">
    <property type="entry name" value="Proton_antipo_M"/>
    <property type="match status" value="1"/>
</dbReference>
<evidence type="ECO:0000256" key="1">
    <source>
        <dbReference type="ARBA" id="ARBA00004141"/>
    </source>
</evidence>
<dbReference type="GO" id="GO:0003954">
    <property type="term" value="F:NADH dehydrogenase activity"/>
    <property type="evidence" value="ECO:0007669"/>
    <property type="project" value="TreeGrafter"/>
</dbReference>
<feature type="transmembrane region" description="Helical" evidence="7">
    <location>
        <begin position="188"/>
        <end position="209"/>
    </location>
</feature>
<dbReference type="EMBL" id="CAEZSF010000032">
    <property type="protein sequence ID" value="CAB4532785.1"/>
    <property type="molecule type" value="Genomic_DNA"/>
</dbReference>
<dbReference type="InterPro" id="IPR010227">
    <property type="entry name" value="NADH_Q_OxRdtase_chainM/4"/>
</dbReference>
<proteinExistence type="inferred from homology"/>
<feature type="compositionally biased region" description="Basic and acidic residues" evidence="6">
    <location>
        <begin position="536"/>
        <end position="547"/>
    </location>
</feature>
<feature type="transmembrane region" description="Helical" evidence="7">
    <location>
        <begin position="229"/>
        <end position="249"/>
    </location>
</feature>
<feature type="transmembrane region" description="Helical" evidence="7">
    <location>
        <begin position="331"/>
        <end position="351"/>
    </location>
</feature>
<dbReference type="GO" id="GO:0042773">
    <property type="term" value="P:ATP synthesis coupled electron transport"/>
    <property type="evidence" value="ECO:0007669"/>
    <property type="project" value="InterPro"/>
</dbReference>
<evidence type="ECO:0000256" key="6">
    <source>
        <dbReference type="SAM" id="MobiDB-lite"/>
    </source>
</evidence>
<feature type="transmembrane region" description="Helical" evidence="7">
    <location>
        <begin position="270"/>
        <end position="288"/>
    </location>
</feature>
<evidence type="ECO:0000313" key="10">
    <source>
        <dbReference type="EMBL" id="CAB4747663.1"/>
    </source>
</evidence>
<feature type="transmembrane region" description="Helical" evidence="7">
    <location>
        <begin position="157"/>
        <end position="176"/>
    </location>
</feature>
<evidence type="ECO:0000256" key="3">
    <source>
        <dbReference type="ARBA" id="ARBA00022692"/>
    </source>
</evidence>
<dbReference type="GO" id="GO:0048039">
    <property type="term" value="F:ubiquinone binding"/>
    <property type="evidence" value="ECO:0007669"/>
    <property type="project" value="TreeGrafter"/>
</dbReference>
<dbReference type="AlphaFoldDB" id="A0A6J6B1T3"/>
<dbReference type="InterPro" id="IPR003918">
    <property type="entry name" value="NADH_UbQ_OxRdtase"/>
</dbReference>
<feature type="transmembrane region" description="Helical" evidence="7">
    <location>
        <begin position="476"/>
        <end position="495"/>
    </location>
</feature>
<comment type="similarity">
    <text evidence="2">Belongs to the complex I subunit 4 family.</text>
</comment>
<sequence>MIGTFLNPSTLLLGSEFAEEATNASNFPMIPALIITPLIGAAIIALIPRSRADLYKQIAVITSVITGAFSIAMLVAFQKGDSGYQFVIDQPWISGLGISLHFGVDGISLFLMVLTGVIFPIALLGAKVDHDPKPYYGWLMVLMAASMGVFSSLDLVLFFAFFELVLVPMYFLIGLWGHSNRVYAATKFFLYTMLGSAFMLVGLVSLAVLNARAMGGPITFDLVEIAKNQAISVTAGRWIFCAFAVAFAVKVPLFPLHTWLPDAHTEAPTAGSVILAAVMLKLGTYGFIRFGLDLFPEASHWAAPVMMTLGVIGIIYGAICATMQKDLKRLVAYSSIAHLGFIVLGVFAFSVQGLEGSILIMVNHGISTGALFLLVGWIYERRHTRKIAELSGLQKVAPIFAGVFTLVMLSSIGVPGLNGFPGEFLVLLGSFASARWWGVVAVSGVILAALYLLWAYQRVFHGPVTEPNKGFRDLRLTEGLVIAPLLVLIVFLGLYPKPMLDRIEPSVERLLAHVDLEVDGFELQEVKFVAPAPGEVEDKASHSEAGHTEAGQTEGKP</sequence>
<dbReference type="PANTHER" id="PTHR43507">
    <property type="entry name" value="NADH-UBIQUINONE OXIDOREDUCTASE CHAIN 4"/>
    <property type="match status" value="1"/>
</dbReference>
<feature type="transmembrane region" description="Helical" evidence="7">
    <location>
        <begin position="436"/>
        <end position="456"/>
    </location>
</feature>
<feature type="transmembrane region" description="Helical" evidence="7">
    <location>
        <begin position="98"/>
        <end position="123"/>
    </location>
</feature>
<accession>A0A6J6B1T3</accession>
<protein>
    <submittedName>
        <fullName evidence="9">Unannotated protein</fullName>
    </submittedName>
</protein>
<dbReference type="EMBL" id="CAEZYU010000068">
    <property type="protein sequence ID" value="CAB4747663.1"/>
    <property type="molecule type" value="Genomic_DNA"/>
</dbReference>
<evidence type="ECO:0000256" key="4">
    <source>
        <dbReference type="ARBA" id="ARBA00022989"/>
    </source>
</evidence>
<feature type="region of interest" description="Disordered" evidence="6">
    <location>
        <begin position="535"/>
        <end position="557"/>
    </location>
</feature>
<dbReference type="EMBL" id="CAFBMG010000016">
    <property type="protein sequence ID" value="CAB4892165.1"/>
    <property type="molecule type" value="Genomic_DNA"/>
</dbReference>
<dbReference type="PANTHER" id="PTHR43507:SF1">
    <property type="entry name" value="NADH-UBIQUINONE OXIDOREDUCTASE CHAIN 4"/>
    <property type="match status" value="1"/>
</dbReference>
<organism evidence="9">
    <name type="scientific">freshwater metagenome</name>
    <dbReference type="NCBI Taxonomy" id="449393"/>
    <lineage>
        <taxon>unclassified sequences</taxon>
        <taxon>metagenomes</taxon>
        <taxon>ecological metagenomes</taxon>
    </lineage>
</organism>
<dbReference type="InterPro" id="IPR001750">
    <property type="entry name" value="ND/Mrp_TM"/>
</dbReference>
<comment type="subcellular location">
    <subcellularLocation>
        <location evidence="1">Membrane</location>
        <topology evidence="1">Multi-pass membrane protein</topology>
    </subcellularLocation>
</comment>
<feature type="domain" description="NADH:quinone oxidoreductase/Mrp antiporter transmembrane" evidence="8">
    <location>
        <begin position="152"/>
        <end position="445"/>
    </location>
</feature>
<reference evidence="9" key="1">
    <citation type="submission" date="2020-05" db="EMBL/GenBank/DDBJ databases">
        <authorList>
            <person name="Chiriac C."/>
            <person name="Salcher M."/>
            <person name="Ghai R."/>
            <person name="Kavagutti S V."/>
        </authorList>
    </citation>
    <scope>NUCLEOTIDE SEQUENCE</scope>
</reference>
<keyword evidence="5 7" id="KW-0472">Membrane</keyword>
<feature type="transmembrane region" description="Helical" evidence="7">
    <location>
        <begin position="399"/>
        <end position="416"/>
    </location>
</feature>
<evidence type="ECO:0000313" key="9">
    <source>
        <dbReference type="EMBL" id="CAB4532785.1"/>
    </source>
</evidence>
<feature type="transmembrane region" description="Helical" evidence="7">
    <location>
        <begin position="357"/>
        <end position="379"/>
    </location>
</feature>